<feature type="transmembrane region" description="Helical" evidence="11">
    <location>
        <begin position="546"/>
        <end position="567"/>
    </location>
</feature>
<dbReference type="InterPro" id="IPR051050">
    <property type="entry name" value="Lipid_II_flippase_MurJ/MviN"/>
</dbReference>
<dbReference type="PANTHER" id="PTHR47019">
    <property type="entry name" value="LIPID II FLIPPASE MURJ"/>
    <property type="match status" value="1"/>
</dbReference>
<evidence type="ECO:0000256" key="7">
    <source>
        <dbReference type="ARBA" id="ARBA00023136"/>
    </source>
</evidence>
<keyword evidence="5" id="KW-0573">Peptidoglycan synthesis</keyword>
<dbReference type="Proteomes" id="UP000325255">
    <property type="component" value="Unassembled WGS sequence"/>
</dbReference>
<dbReference type="GO" id="GO:0008360">
    <property type="term" value="P:regulation of cell shape"/>
    <property type="evidence" value="ECO:0007669"/>
    <property type="project" value="UniProtKB-KW"/>
</dbReference>
<gene>
    <name evidence="12" type="ORF">F1189_29100</name>
</gene>
<comment type="similarity">
    <text evidence="9">Belongs to the MurJ/MviN family.</text>
</comment>
<keyword evidence="2" id="KW-1003">Cell membrane</keyword>
<keyword evidence="7 11" id="KW-0472">Membrane</keyword>
<keyword evidence="4" id="KW-0133">Cell shape</keyword>
<dbReference type="PANTHER" id="PTHR47019:SF1">
    <property type="entry name" value="LIPID II FLIPPASE MURJ"/>
    <property type="match status" value="1"/>
</dbReference>
<keyword evidence="13" id="KW-1185">Reference proteome</keyword>
<organism evidence="12 13">
    <name type="scientific">Rhodovastum atsumiense</name>
    <dbReference type="NCBI Taxonomy" id="504468"/>
    <lineage>
        <taxon>Bacteria</taxon>
        <taxon>Pseudomonadati</taxon>
        <taxon>Pseudomonadota</taxon>
        <taxon>Alphaproteobacteria</taxon>
        <taxon>Acetobacterales</taxon>
        <taxon>Acetobacteraceae</taxon>
        <taxon>Rhodovastum</taxon>
    </lineage>
</organism>
<evidence type="ECO:0000256" key="1">
    <source>
        <dbReference type="ARBA" id="ARBA00004651"/>
    </source>
</evidence>
<feature type="transmembrane region" description="Helical" evidence="11">
    <location>
        <begin position="523"/>
        <end position="540"/>
    </location>
</feature>
<evidence type="ECO:0000256" key="10">
    <source>
        <dbReference type="SAM" id="MobiDB-lite"/>
    </source>
</evidence>
<evidence type="ECO:0000256" key="6">
    <source>
        <dbReference type="ARBA" id="ARBA00022989"/>
    </source>
</evidence>
<evidence type="ECO:0000256" key="11">
    <source>
        <dbReference type="SAM" id="Phobius"/>
    </source>
</evidence>
<dbReference type="GO" id="GO:0005886">
    <property type="term" value="C:plasma membrane"/>
    <property type="evidence" value="ECO:0007669"/>
    <property type="project" value="UniProtKB-SubCell"/>
</dbReference>
<dbReference type="EMBL" id="VWPK01000083">
    <property type="protein sequence ID" value="KAA5608427.1"/>
    <property type="molecule type" value="Genomic_DNA"/>
</dbReference>
<evidence type="ECO:0000313" key="13">
    <source>
        <dbReference type="Proteomes" id="UP000325255"/>
    </source>
</evidence>
<comment type="caution">
    <text evidence="12">The sequence shown here is derived from an EMBL/GenBank/DDBJ whole genome shotgun (WGS) entry which is preliminary data.</text>
</comment>
<feature type="transmembrane region" description="Helical" evidence="11">
    <location>
        <begin position="380"/>
        <end position="399"/>
    </location>
</feature>
<feature type="transmembrane region" description="Helical" evidence="11">
    <location>
        <begin position="152"/>
        <end position="173"/>
    </location>
</feature>
<name>A0A5M6IKI1_9PROT</name>
<keyword evidence="6 11" id="KW-1133">Transmembrane helix</keyword>
<dbReference type="Pfam" id="PF03023">
    <property type="entry name" value="MurJ"/>
    <property type="match status" value="1"/>
</dbReference>
<protein>
    <recommendedName>
        <fullName evidence="14">Oligosaccharide flippase family protein</fullName>
    </recommendedName>
</protein>
<evidence type="ECO:0000256" key="4">
    <source>
        <dbReference type="ARBA" id="ARBA00022960"/>
    </source>
</evidence>
<dbReference type="AlphaFoldDB" id="A0A5M6IKI1"/>
<feature type="transmembrane region" description="Helical" evidence="11">
    <location>
        <begin position="185"/>
        <end position="212"/>
    </location>
</feature>
<feature type="transmembrane region" description="Helical" evidence="11">
    <location>
        <begin position="482"/>
        <end position="502"/>
    </location>
</feature>
<feature type="transmembrane region" description="Helical" evidence="11">
    <location>
        <begin position="419"/>
        <end position="443"/>
    </location>
</feature>
<dbReference type="GO" id="GO:0034204">
    <property type="term" value="P:lipid translocation"/>
    <property type="evidence" value="ECO:0007669"/>
    <property type="project" value="TreeGrafter"/>
</dbReference>
<dbReference type="GO" id="GO:0009252">
    <property type="term" value="P:peptidoglycan biosynthetic process"/>
    <property type="evidence" value="ECO:0007669"/>
    <property type="project" value="UniProtKB-KW"/>
</dbReference>
<evidence type="ECO:0000256" key="2">
    <source>
        <dbReference type="ARBA" id="ARBA00022475"/>
    </source>
</evidence>
<dbReference type="GO" id="GO:0015648">
    <property type="term" value="F:lipid-linked peptidoglycan transporter activity"/>
    <property type="evidence" value="ECO:0007669"/>
    <property type="project" value="TreeGrafter"/>
</dbReference>
<sequence>MRSTAITTRASSTETTRGISVSDHPLGWMPKTTSRRLRPACRSVASMSASGMREAVAGRTDELRHMATDSRVAAGGLILSRITGFVRVSATAAVLGPTYFGNLFQVSAVLPNAFYGMLIGALILALLVPPLVGRLQTEGVGSARRFANASLGLIIAILMAVAVLALALAPFVLGMLAPADMGRQLVALGLPLLLMLMPQVVLYIVAGVGAAVQQAHGRFALSSAASAAENIGVVAVMASCATLFGTGTEIDAVTMPQLVLLGVGTTASVALHAGLQWWGAHRLGVSLWPSFAWGDPDVRRMLRQSLSSIGYTSLYWAEFLLLLAVSATIPGGVAAFLIAHSVCQLPIQLTAKPLSSAQLPRLAECFHKHMPAEFWTIYDGGLRLALFVVLPASMVLAAIPETLAHAMAFGEMATPDGVALIGCCIGGMALGTAGEMVLIVATSASYARRDTRTPAYAMTLRLVVIVLAAAIAQFALLGTKRLWMAGAAMAAANLVAGAYLHWQLRRTLPAGNATLRRGLALDLGFSVAAALSAVGLATWLEGMPGTILEHMLVAAAALAASLVTYVLPQLARGSQELLILVPALHRVGQGPY</sequence>
<feature type="transmembrane region" description="Helical" evidence="11">
    <location>
        <begin position="455"/>
        <end position="476"/>
    </location>
</feature>
<feature type="compositionally biased region" description="Low complexity" evidence="10">
    <location>
        <begin position="1"/>
        <end position="17"/>
    </location>
</feature>
<dbReference type="OrthoDB" id="4350032at2"/>
<keyword evidence="3 11" id="KW-0812">Transmembrane</keyword>
<dbReference type="InterPro" id="IPR004268">
    <property type="entry name" value="MurJ"/>
</dbReference>
<evidence type="ECO:0000256" key="8">
    <source>
        <dbReference type="ARBA" id="ARBA00060041"/>
    </source>
</evidence>
<comment type="function">
    <text evidence="8">Involved in peptidoglycan biosynthesis. Transports lipid-linked peptidoglycan precursors from the inner to the outer leaflet of the cytoplasmic membrane.</text>
</comment>
<evidence type="ECO:0008006" key="14">
    <source>
        <dbReference type="Google" id="ProtNLM"/>
    </source>
</evidence>
<feature type="transmembrane region" description="Helical" evidence="11">
    <location>
        <begin position="314"/>
        <end position="339"/>
    </location>
</feature>
<feature type="region of interest" description="Disordered" evidence="10">
    <location>
        <begin position="1"/>
        <end position="25"/>
    </location>
</feature>
<feature type="transmembrane region" description="Helical" evidence="11">
    <location>
        <begin position="113"/>
        <end position="132"/>
    </location>
</feature>
<feature type="transmembrane region" description="Helical" evidence="11">
    <location>
        <begin position="224"/>
        <end position="246"/>
    </location>
</feature>
<evidence type="ECO:0000313" key="12">
    <source>
        <dbReference type="EMBL" id="KAA5608427.1"/>
    </source>
</evidence>
<accession>A0A5M6IKI1</accession>
<evidence type="ECO:0000256" key="9">
    <source>
        <dbReference type="ARBA" id="ARBA00061532"/>
    </source>
</evidence>
<evidence type="ECO:0000256" key="3">
    <source>
        <dbReference type="ARBA" id="ARBA00022692"/>
    </source>
</evidence>
<comment type="subcellular location">
    <subcellularLocation>
        <location evidence="1">Cell membrane</location>
        <topology evidence="1">Multi-pass membrane protein</topology>
    </subcellularLocation>
</comment>
<reference evidence="12 13" key="1">
    <citation type="submission" date="2019-09" db="EMBL/GenBank/DDBJ databases">
        <title>Genome sequence of Rhodovastum atsumiense, a diverse member of the Acetobacteraceae family of non-sulfur purple photosynthetic bacteria.</title>
        <authorList>
            <person name="Meyer T."/>
            <person name="Kyndt J."/>
        </authorList>
    </citation>
    <scope>NUCLEOTIDE SEQUENCE [LARGE SCALE GENOMIC DNA]</scope>
    <source>
        <strain evidence="12 13">DSM 21279</strain>
    </source>
</reference>
<evidence type="ECO:0000256" key="5">
    <source>
        <dbReference type="ARBA" id="ARBA00022984"/>
    </source>
</evidence>
<proteinExistence type="inferred from homology"/>
<feature type="transmembrane region" description="Helical" evidence="11">
    <location>
        <begin position="258"/>
        <end position="278"/>
    </location>
</feature>